<proteinExistence type="predicted"/>
<name>A0A9D3YGT7_DREPO</name>
<dbReference type="EMBL" id="JAIWYP010000015">
    <property type="protein sequence ID" value="KAH3700272.1"/>
    <property type="molecule type" value="Genomic_DNA"/>
</dbReference>
<gene>
    <name evidence="1" type="ORF">DPMN_075246</name>
</gene>
<dbReference type="Proteomes" id="UP000828390">
    <property type="component" value="Unassembled WGS sequence"/>
</dbReference>
<reference evidence="1" key="1">
    <citation type="journal article" date="2019" name="bioRxiv">
        <title>The Genome of the Zebra Mussel, Dreissena polymorpha: A Resource for Invasive Species Research.</title>
        <authorList>
            <person name="McCartney M.A."/>
            <person name="Auch B."/>
            <person name="Kono T."/>
            <person name="Mallez S."/>
            <person name="Zhang Y."/>
            <person name="Obille A."/>
            <person name="Becker A."/>
            <person name="Abrahante J.E."/>
            <person name="Garbe J."/>
            <person name="Badalamenti J.P."/>
            <person name="Herman A."/>
            <person name="Mangelson H."/>
            <person name="Liachko I."/>
            <person name="Sullivan S."/>
            <person name="Sone E.D."/>
            <person name="Koren S."/>
            <person name="Silverstein K.A.T."/>
            <person name="Beckman K.B."/>
            <person name="Gohl D.M."/>
        </authorList>
    </citation>
    <scope>NUCLEOTIDE SEQUENCE</scope>
    <source>
        <strain evidence="1">Duluth1</strain>
        <tissue evidence="1">Whole animal</tissue>
    </source>
</reference>
<sequence>MFLVATNLALGGTVYGCKSFVQSCCSINLQDVQSCCNNTYGSEMVNVRLMLNGLFFVSRIVIHGKNDIGRMLN</sequence>
<organism evidence="1 2">
    <name type="scientific">Dreissena polymorpha</name>
    <name type="common">Zebra mussel</name>
    <name type="synonym">Mytilus polymorpha</name>
    <dbReference type="NCBI Taxonomy" id="45954"/>
    <lineage>
        <taxon>Eukaryota</taxon>
        <taxon>Metazoa</taxon>
        <taxon>Spiralia</taxon>
        <taxon>Lophotrochozoa</taxon>
        <taxon>Mollusca</taxon>
        <taxon>Bivalvia</taxon>
        <taxon>Autobranchia</taxon>
        <taxon>Heteroconchia</taxon>
        <taxon>Euheterodonta</taxon>
        <taxon>Imparidentia</taxon>
        <taxon>Neoheterodontei</taxon>
        <taxon>Myida</taxon>
        <taxon>Dreissenoidea</taxon>
        <taxon>Dreissenidae</taxon>
        <taxon>Dreissena</taxon>
    </lineage>
</organism>
<evidence type="ECO:0008006" key="3">
    <source>
        <dbReference type="Google" id="ProtNLM"/>
    </source>
</evidence>
<accession>A0A9D3YGT7</accession>
<keyword evidence="2" id="KW-1185">Reference proteome</keyword>
<dbReference type="AlphaFoldDB" id="A0A9D3YGT7"/>
<evidence type="ECO:0000313" key="1">
    <source>
        <dbReference type="EMBL" id="KAH3700272.1"/>
    </source>
</evidence>
<reference evidence="1" key="2">
    <citation type="submission" date="2020-11" db="EMBL/GenBank/DDBJ databases">
        <authorList>
            <person name="McCartney M.A."/>
            <person name="Auch B."/>
            <person name="Kono T."/>
            <person name="Mallez S."/>
            <person name="Becker A."/>
            <person name="Gohl D.M."/>
            <person name="Silverstein K.A.T."/>
            <person name="Koren S."/>
            <person name="Bechman K.B."/>
            <person name="Herman A."/>
            <person name="Abrahante J.E."/>
            <person name="Garbe J."/>
        </authorList>
    </citation>
    <scope>NUCLEOTIDE SEQUENCE</scope>
    <source>
        <strain evidence="1">Duluth1</strain>
        <tissue evidence="1">Whole animal</tissue>
    </source>
</reference>
<comment type="caution">
    <text evidence="1">The sequence shown here is derived from an EMBL/GenBank/DDBJ whole genome shotgun (WGS) entry which is preliminary data.</text>
</comment>
<protein>
    <recommendedName>
        <fullName evidence="3">Hydrophobin</fullName>
    </recommendedName>
</protein>
<evidence type="ECO:0000313" key="2">
    <source>
        <dbReference type="Proteomes" id="UP000828390"/>
    </source>
</evidence>